<feature type="transmembrane region" description="Helical" evidence="1">
    <location>
        <begin position="116"/>
        <end position="133"/>
    </location>
</feature>
<feature type="transmembrane region" description="Helical" evidence="1">
    <location>
        <begin position="36"/>
        <end position="56"/>
    </location>
</feature>
<keyword evidence="1" id="KW-1133">Transmembrane helix</keyword>
<keyword evidence="1" id="KW-0812">Transmembrane</keyword>
<protein>
    <recommendedName>
        <fullName evidence="4">Glycosyltransferase RgtA/B/C/D-like domain-containing protein</fullName>
    </recommendedName>
</protein>
<evidence type="ECO:0000256" key="1">
    <source>
        <dbReference type="SAM" id="Phobius"/>
    </source>
</evidence>
<reference evidence="2 3" key="1">
    <citation type="journal article" date="2021" name="ISME Commun">
        <title>Automated analysis of genomic sequences facilitates high-throughput and comprehensive description of bacteria.</title>
        <authorList>
            <person name="Hitch T.C.A."/>
        </authorList>
    </citation>
    <scope>NUCLEOTIDE SEQUENCE [LARGE SCALE GENOMIC DNA]</scope>
    <source>
        <strain evidence="2 3">Sanger_23</strain>
    </source>
</reference>
<evidence type="ECO:0008006" key="4">
    <source>
        <dbReference type="Google" id="ProtNLM"/>
    </source>
</evidence>
<feature type="transmembrane region" description="Helical" evidence="1">
    <location>
        <begin position="139"/>
        <end position="159"/>
    </location>
</feature>
<gene>
    <name evidence="2" type="ORF">OCV61_13265</name>
</gene>
<keyword evidence="1" id="KW-0472">Membrane</keyword>
<name>A0ABT2TVV1_9FIRM</name>
<dbReference type="Proteomes" id="UP001652409">
    <property type="component" value="Unassembled WGS sequence"/>
</dbReference>
<feature type="transmembrane region" description="Helical" evidence="1">
    <location>
        <begin position="166"/>
        <end position="185"/>
    </location>
</feature>
<organism evidence="2 3">
    <name type="scientific">Blautia ammoniilytica</name>
    <dbReference type="NCBI Taxonomy" id="2981782"/>
    <lineage>
        <taxon>Bacteria</taxon>
        <taxon>Bacillati</taxon>
        <taxon>Bacillota</taxon>
        <taxon>Clostridia</taxon>
        <taxon>Lachnospirales</taxon>
        <taxon>Lachnospiraceae</taxon>
        <taxon>Blautia</taxon>
    </lineage>
</organism>
<proteinExistence type="predicted"/>
<dbReference type="EMBL" id="JAOQJL010000029">
    <property type="protein sequence ID" value="MCU6766368.1"/>
    <property type="molecule type" value="Genomic_DNA"/>
</dbReference>
<dbReference type="RefSeq" id="WP_262582987.1">
    <property type="nucleotide sequence ID" value="NZ_JAOQJL010000029.1"/>
</dbReference>
<evidence type="ECO:0000313" key="2">
    <source>
        <dbReference type="EMBL" id="MCU6766368.1"/>
    </source>
</evidence>
<comment type="caution">
    <text evidence="2">The sequence shown here is derived from an EMBL/GenBank/DDBJ whole genome shotgun (WGS) entry which is preliminary data.</text>
</comment>
<keyword evidence="3" id="KW-1185">Reference proteome</keyword>
<evidence type="ECO:0000313" key="3">
    <source>
        <dbReference type="Proteomes" id="UP001652409"/>
    </source>
</evidence>
<sequence>MLGLRANLAAMWVPIAVLILWGLFANRKFKNAGANILSGMLGLILGFSPMLLYGAYTHSLKDMFQQSILFNLAYADSGKFRILSLFTSVKTSWVVYLSMISLCLVIFSGYILKFKVLYTACLLISLYSVALSGRNYGHYYEYFVPFLLPVIFAASRIFSKVFSKKLQCAAIPLILLLTLMVSYPSKLHSYSYTQMQRYAQPVNEFSTLYKQKYSNKKAVLAVNNNAVIYNSFGVIPQEKYFYIPSISYSKFPEPIDSQAESILSGRNEIVVIKYRDYKKKKIFQTSKYDTQIKTYLKKNYTLVDENKYMEMYIKKE</sequence>
<accession>A0ABT2TVV1</accession>
<feature type="transmembrane region" description="Helical" evidence="1">
    <location>
        <begin position="93"/>
        <end position="111"/>
    </location>
</feature>
<feature type="transmembrane region" description="Helical" evidence="1">
    <location>
        <begin position="6"/>
        <end position="24"/>
    </location>
</feature>